<gene>
    <name evidence="1" type="ORF">A3841_05425</name>
</gene>
<dbReference type="Proteomes" id="UP000186551">
    <property type="component" value="Unassembled WGS sequence"/>
</dbReference>
<protein>
    <submittedName>
        <fullName evidence="1">Uncharacterized protein</fullName>
    </submittedName>
</protein>
<comment type="caution">
    <text evidence="1">The sequence shown here is derived from an EMBL/GenBank/DDBJ whole genome shotgun (WGS) entry which is preliminary data.</text>
</comment>
<organism evidence="1 2">
    <name type="scientific">Pontibacter flavimaris</name>
    <dbReference type="NCBI Taxonomy" id="1797110"/>
    <lineage>
        <taxon>Bacteria</taxon>
        <taxon>Pseudomonadati</taxon>
        <taxon>Bacteroidota</taxon>
        <taxon>Cytophagia</taxon>
        <taxon>Cytophagales</taxon>
        <taxon>Hymenobacteraceae</taxon>
        <taxon>Pontibacter</taxon>
    </lineage>
</organism>
<accession>A0A1Q5P8T0</accession>
<sequence length="500" mass="59383">MVEIVLFMEEIKALVRITADDNNVNLLFPQANKNNKEGMLYQNLLTDVYSDDAIASKDLYNSHPNDVKYKMLKHRLKKKLYNNLFFFDYSKQKLKKAHQKEQECIHLLHHAHLLLRLYERDIALNLTSKVKSIAKDYEYINYLIDALELEMTNFSDKGDLTKYNSAREELEYYLYIKKYEREAITLFQLLRIQLKKSVKSRRGNLLTFEEDLVRLKLLWQKTKSYETFNAYYKANIIYHEMTGDFSSIVDLTVHSEELLQAGQVNKIRFDADFNKYILVYAHLRAKKLERGLKYAAEFLYAFEEDNPNWFAYMENYFLLALYTRNYLLVETLLHKVFNNPSFKKQQGAAKERWTLYQAYFLLLNSTVANFNNSINPFLLSLPEYSKDKQGFNVAILILQFIHYLQKKDTEALLYRIESLKKYILTHLKETFSLRSKTFLKLLILTVTEDYDAKSSRTKGQKLYQKLVEAPTPGDAFAEIEIVPYEHLWDHILFILENKYQ</sequence>
<dbReference type="AlphaFoldDB" id="A0A1Q5P8T0"/>
<proteinExistence type="predicted"/>
<reference evidence="1 2" key="1">
    <citation type="submission" date="2016-03" db="EMBL/GenBank/DDBJ databases">
        <title>Genome sequence of Pontibacter sp. nov., of the family cytophagaceae, isolated from marine sediment of the Yellow Sea, China.</title>
        <authorList>
            <person name="Zhang G."/>
            <person name="Zhang R."/>
        </authorList>
    </citation>
    <scope>NUCLEOTIDE SEQUENCE [LARGE SCALE GENOMIC DNA]</scope>
    <source>
        <strain evidence="1 2">S10-8</strain>
    </source>
</reference>
<dbReference type="STRING" id="1797110.A3841_05425"/>
<evidence type="ECO:0000313" key="1">
    <source>
        <dbReference type="EMBL" id="OKL38591.1"/>
    </source>
</evidence>
<dbReference type="EMBL" id="LVWA01000012">
    <property type="protein sequence ID" value="OKL38591.1"/>
    <property type="molecule type" value="Genomic_DNA"/>
</dbReference>
<evidence type="ECO:0000313" key="2">
    <source>
        <dbReference type="Proteomes" id="UP000186551"/>
    </source>
</evidence>
<keyword evidence="2" id="KW-1185">Reference proteome</keyword>
<name>A0A1Q5P8T0_9BACT</name>